<dbReference type="EMBL" id="CABITT030000007">
    <property type="protein sequence ID" value="VVB10807.1"/>
    <property type="molecule type" value="Genomic_DNA"/>
</dbReference>
<dbReference type="Proteomes" id="UP000489600">
    <property type="component" value="Unassembled WGS sequence"/>
</dbReference>
<sequence>MPEPRPEFSSARRNKTNLYYRCNKTSFTAVTTTSNTKDAIMDDHIDEGSVTGFSIIQNEPSQFGDNSS</sequence>
<protein>
    <submittedName>
        <fullName evidence="1">Uncharacterized protein</fullName>
    </submittedName>
</protein>
<proteinExistence type="predicted"/>
<accession>A0A565CAW4</accession>
<gene>
    <name evidence="1" type="ORF">ANE_LOCUS21251</name>
</gene>
<reference evidence="1" key="1">
    <citation type="submission" date="2019-07" db="EMBL/GenBank/DDBJ databases">
        <authorList>
            <person name="Dittberner H."/>
        </authorList>
    </citation>
    <scope>NUCLEOTIDE SEQUENCE [LARGE SCALE GENOMIC DNA]</scope>
</reference>
<dbReference type="AlphaFoldDB" id="A0A565CAW4"/>
<keyword evidence="2" id="KW-1185">Reference proteome</keyword>
<organism evidence="1 2">
    <name type="scientific">Arabis nemorensis</name>
    <dbReference type="NCBI Taxonomy" id="586526"/>
    <lineage>
        <taxon>Eukaryota</taxon>
        <taxon>Viridiplantae</taxon>
        <taxon>Streptophyta</taxon>
        <taxon>Embryophyta</taxon>
        <taxon>Tracheophyta</taxon>
        <taxon>Spermatophyta</taxon>
        <taxon>Magnoliopsida</taxon>
        <taxon>eudicotyledons</taxon>
        <taxon>Gunneridae</taxon>
        <taxon>Pentapetalae</taxon>
        <taxon>rosids</taxon>
        <taxon>malvids</taxon>
        <taxon>Brassicales</taxon>
        <taxon>Brassicaceae</taxon>
        <taxon>Arabideae</taxon>
        <taxon>Arabis</taxon>
    </lineage>
</organism>
<name>A0A565CAW4_9BRAS</name>
<evidence type="ECO:0000313" key="2">
    <source>
        <dbReference type="Proteomes" id="UP000489600"/>
    </source>
</evidence>
<comment type="caution">
    <text evidence="1">The sequence shown here is derived from an EMBL/GenBank/DDBJ whole genome shotgun (WGS) entry which is preliminary data.</text>
</comment>
<evidence type="ECO:0000313" key="1">
    <source>
        <dbReference type="EMBL" id="VVB10807.1"/>
    </source>
</evidence>